<evidence type="ECO:0000313" key="1">
    <source>
        <dbReference type="EMBL" id="KWV85961.1"/>
    </source>
</evidence>
<dbReference type="EMBL" id="LCYA01000115">
    <property type="protein sequence ID" value="KWV85961.1"/>
    <property type="molecule type" value="Genomic_DNA"/>
</dbReference>
<evidence type="ECO:0000313" key="2">
    <source>
        <dbReference type="Proteomes" id="UP000061348"/>
    </source>
</evidence>
<dbReference type="AlphaFoldDB" id="A0A120G6N4"/>
<name>A0A120G6N4_PSEFL</name>
<dbReference type="Proteomes" id="UP000061348">
    <property type="component" value="Unassembled WGS sequence"/>
</dbReference>
<accession>A0A120G6N4</accession>
<reference evidence="1 2" key="1">
    <citation type="submission" date="2015-05" db="EMBL/GenBank/DDBJ databases">
        <title>A genomic and transcriptomic approach to investigate the blue pigment phenotype in Pseudomonas fluorescens.</title>
        <authorList>
            <person name="Andreani N.A."/>
            <person name="Cardazzo B."/>
        </authorList>
    </citation>
    <scope>NUCLEOTIDE SEQUENCE [LARGE SCALE GENOMIC DNA]</scope>
    <source>
        <strain evidence="1 2">Ps_22</strain>
    </source>
</reference>
<protein>
    <submittedName>
        <fullName evidence="1">Uncharacterized protein</fullName>
    </submittedName>
</protein>
<organism evidence="1 2">
    <name type="scientific">Pseudomonas fluorescens</name>
    <dbReference type="NCBI Taxonomy" id="294"/>
    <lineage>
        <taxon>Bacteria</taxon>
        <taxon>Pseudomonadati</taxon>
        <taxon>Pseudomonadota</taxon>
        <taxon>Gammaproteobacteria</taxon>
        <taxon>Pseudomonadales</taxon>
        <taxon>Pseudomonadaceae</taxon>
        <taxon>Pseudomonas</taxon>
    </lineage>
</organism>
<proteinExistence type="predicted"/>
<sequence length="140" mass="15613">MSPTVPDNRAWAISWGENQPMRTMLLFSLMSPMPIRAISARRARSRVERTVSLLISTPRSSGLATSAGAYRLSLSPPKRRARRRQMWSGFMYSPALSEPPMAHTKVQLRVTGRNTLSATAPTLRPMPTATIIPSLRVLLR</sequence>
<comment type="caution">
    <text evidence="1">The sequence shown here is derived from an EMBL/GenBank/DDBJ whole genome shotgun (WGS) entry which is preliminary data.</text>
</comment>
<gene>
    <name evidence="1" type="ORF">PFLmoz3_04484</name>
</gene>